<accession>A0A926S6X5</accession>
<feature type="compositionally biased region" description="Low complexity" evidence="6">
    <location>
        <begin position="107"/>
        <end position="121"/>
    </location>
</feature>
<dbReference type="InterPro" id="IPR010995">
    <property type="entry name" value="DNA_repair_Rad51/TF_NusA_a-hlx"/>
</dbReference>
<dbReference type="InterPro" id="IPR036164">
    <property type="entry name" value="bL21-like_sf"/>
</dbReference>
<sequence length="206" mass="21810">MFAVIKTGGKQYTVAADDLLKVEKLDAEAGSTVTFDEVLMVGNGTDTTIGAPLVDGASVVAEVVDQGRNRKIIVFKKRRRQNSRRRNGHRQAFTLVKVTDILTGGAKPAKTAAPKKAAAPKAEAKTEEAAAPAAAAAPAGEADDLKKLNGLGPAIAKKLNEAGITTFAQIAAMTDEDVARVEEELSLKGRFERDNWIEQAKELAGK</sequence>
<keyword evidence="3 4" id="KW-0687">Ribonucleoprotein</keyword>
<evidence type="ECO:0000256" key="4">
    <source>
        <dbReference type="HAMAP-Rule" id="MF_01363"/>
    </source>
</evidence>
<dbReference type="EMBL" id="JABFCZ010000029">
    <property type="protein sequence ID" value="MBD1549023.1"/>
    <property type="molecule type" value="Genomic_DNA"/>
</dbReference>
<dbReference type="AlphaFoldDB" id="A0A926S6X5"/>
<comment type="function">
    <text evidence="4 5">This protein binds to 23S rRNA in the presence of protein L20.</text>
</comment>
<evidence type="ECO:0000256" key="3">
    <source>
        <dbReference type="ARBA" id="ARBA00023274"/>
    </source>
</evidence>
<dbReference type="PANTHER" id="PTHR21349">
    <property type="entry name" value="50S RIBOSOMAL PROTEIN L21"/>
    <property type="match status" value="1"/>
</dbReference>
<dbReference type="InterPro" id="IPR001787">
    <property type="entry name" value="Ribosomal_bL21"/>
</dbReference>
<keyword evidence="4 5" id="KW-0699">rRNA-binding</keyword>
<dbReference type="Pfam" id="PF00829">
    <property type="entry name" value="Ribosomal_L21p"/>
    <property type="match status" value="1"/>
</dbReference>
<feature type="region of interest" description="Disordered" evidence="6">
    <location>
        <begin position="107"/>
        <end position="139"/>
    </location>
</feature>
<evidence type="ECO:0000256" key="6">
    <source>
        <dbReference type="SAM" id="MobiDB-lite"/>
    </source>
</evidence>
<dbReference type="SUPFAM" id="SSF141091">
    <property type="entry name" value="L21p-like"/>
    <property type="match status" value="1"/>
</dbReference>
<proteinExistence type="inferred from homology"/>
<dbReference type="HAMAP" id="MF_01363">
    <property type="entry name" value="Ribosomal_bL21"/>
    <property type="match status" value="1"/>
</dbReference>
<gene>
    <name evidence="4" type="primary">rplU</name>
    <name evidence="7" type="ORF">HK439_22415</name>
</gene>
<evidence type="ECO:0000313" key="7">
    <source>
        <dbReference type="EMBL" id="MBD1549023.1"/>
    </source>
</evidence>
<comment type="caution">
    <text evidence="7">The sequence shown here is derived from an EMBL/GenBank/DDBJ whole genome shotgun (WGS) entry which is preliminary data.</text>
</comment>
<dbReference type="Proteomes" id="UP000598467">
    <property type="component" value="Unassembled WGS sequence"/>
</dbReference>
<evidence type="ECO:0000256" key="1">
    <source>
        <dbReference type="ARBA" id="ARBA00008563"/>
    </source>
</evidence>
<evidence type="ECO:0000256" key="5">
    <source>
        <dbReference type="RuleBase" id="RU000562"/>
    </source>
</evidence>
<dbReference type="GO" id="GO:0005840">
    <property type="term" value="C:ribosome"/>
    <property type="evidence" value="ECO:0007669"/>
    <property type="project" value="UniProtKB-KW"/>
</dbReference>
<feature type="compositionally biased region" description="Low complexity" evidence="6">
    <location>
        <begin position="129"/>
        <end position="139"/>
    </location>
</feature>
<protein>
    <recommendedName>
        <fullName evidence="4">Large ribosomal subunit protein bL21</fullName>
    </recommendedName>
</protein>
<dbReference type="PANTHER" id="PTHR21349:SF0">
    <property type="entry name" value="LARGE RIBOSOMAL SUBUNIT PROTEIN BL21M"/>
    <property type="match status" value="1"/>
</dbReference>
<evidence type="ECO:0000256" key="2">
    <source>
        <dbReference type="ARBA" id="ARBA00022980"/>
    </source>
</evidence>
<keyword evidence="4 5" id="KW-0694">RNA-binding</keyword>
<dbReference type="GO" id="GO:0000166">
    <property type="term" value="F:nucleotide binding"/>
    <property type="evidence" value="ECO:0007669"/>
    <property type="project" value="InterPro"/>
</dbReference>
<dbReference type="InterPro" id="IPR028909">
    <property type="entry name" value="bL21-like"/>
</dbReference>
<comment type="similarity">
    <text evidence="1 4 5">Belongs to the bacterial ribosomal protein bL21 family.</text>
</comment>
<name>A0A926S6X5_9HYPH</name>
<dbReference type="GO" id="GO:0006412">
    <property type="term" value="P:translation"/>
    <property type="evidence" value="ECO:0007669"/>
    <property type="project" value="UniProtKB-UniRule"/>
</dbReference>
<evidence type="ECO:0000313" key="8">
    <source>
        <dbReference type="Proteomes" id="UP000598467"/>
    </source>
</evidence>
<organism evidence="7 8">
    <name type="scientific">Roseibium aggregatum</name>
    <dbReference type="NCBI Taxonomy" id="187304"/>
    <lineage>
        <taxon>Bacteria</taxon>
        <taxon>Pseudomonadati</taxon>
        <taxon>Pseudomonadota</taxon>
        <taxon>Alphaproteobacteria</taxon>
        <taxon>Hyphomicrobiales</taxon>
        <taxon>Stappiaceae</taxon>
        <taxon>Roseibium</taxon>
    </lineage>
</organism>
<dbReference type="GO" id="GO:0005737">
    <property type="term" value="C:cytoplasm"/>
    <property type="evidence" value="ECO:0007669"/>
    <property type="project" value="UniProtKB-ARBA"/>
</dbReference>
<dbReference type="NCBIfam" id="TIGR00061">
    <property type="entry name" value="L21"/>
    <property type="match status" value="1"/>
</dbReference>
<reference evidence="7" key="1">
    <citation type="submission" date="2020-05" db="EMBL/GenBank/DDBJ databases">
        <title>Identification of trans-AT polyketide cluster in two marine bacteria, producers of a novel glutaramide-containing polyketide sesbanimide D and analogs.</title>
        <authorList>
            <person name="Kacar D."/>
            <person name="Rodriguez P."/>
            <person name="Canedo L."/>
            <person name="Gonzalez E."/>
            <person name="Galan B."/>
            <person name="De La Calle F."/>
            <person name="Garcia J.L."/>
        </authorList>
    </citation>
    <scope>NUCLEOTIDE SEQUENCE</scope>
    <source>
        <strain evidence="7">PHM038</strain>
    </source>
</reference>
<dbReference type="GO" id="GO:0003735">
    <property type="term" value="F:structural constituent of ribosome"/>
    <property type="evidence" value="ECO:0007669"/>
    <property type="project" value="InterPro"/>
</dbReference>
<dbReference type="SUPFAM" id="SSF47794">
    <property type="entry name" value="Rad51 N-terminal domain-like"/>
    <property type="match status" value="1"/>
</dbReference>
<dbReference type="GO" id="GO:0019843">
    <property type="term" value="F:rRNA binding"/>
    <property type="evidence" value="ECO:0007669"/>
    <property type="project" value="UniProtKB-UniRule"/>
</dbReference>
<comment type="subunit">
    <text evidence="4">Part of the 50S ribosomal subunit. Contacts protein L20.</text>
</comment>
<keyword evidence="2 4" id="KW-0689">Ribosomal protein</keyword>
<dbReference type="Gene3D" id="1.10.150.20">
    <property type="entry name" value="5' to 3' exonuclease, C-terminal subdomain"/>
    <property type="match status" value="1"/>
</dbReference>
<dbReference type="GO" id="GO:1990904">
    <property type="term" value="C:ribonucleoprotein complex"/>
    <property type="evidence" value="ECO:0007669"/>
    <property type="project" value="UniProtKB-KW"/>
</dbReference>
<dbReference type="NCBIfam" id="NF008916">
    <property type="entry name" value="PRK12278.1-4"/>
    <property type="match status" value="1"/>
</dbReference>
<dbReference type="RefSeq" id="WP_190293706.1">
    <property type="nucleotide sequence ID" value="NZ_JABFCZ010000029.1"/>
</dbReference>
<dbReference type="Pfam" id="PF14520">
    <property type="entry name" value="HHH_5"/>
    <property type="match status" value="1"/>
</dbReference>